<dbReference type="SUPFAM" id="SSF55797">
    <property type="entry name" value="PR-1-like"/>
    <property type="match status" value="1"/>
</dbReference>
<proteinExistence type="predicted"/>
<evidence type="ECO:0000313" key="2">
    <source>
        <dbReference type="EMBL" id="KAF1755834.1"/>
    </source>
</evidence>
<sequence>MHVSLAFSTAILLFCAQSAFSSRVVKRSEDLRHQVLGELNEFRAKFADAAQVSNMNELTYDLELEKVASQYNSCHLDRDTWKRLEHNEMNYYLYKKQLENDFVEYAAFHRNDTEELKKLFGNGDLFVAALQPNVNKVGCYHFPSLCVHKIWSLAAKFTDVKRSTVRGLQHFTLDDTFYGKPGAHCSGKNTRGGLCKATD</sequence>
<evidence type="ECO:0008006" key="4">
    <source>
        <dbReference type="Google" id="ProtNLM"/>
    </source>
</evidence>
<feature type="chain" id="PRO_5025479300" description="SCP domain-containing protein" evidence="1">
    <location>
        <begin position="22"/>
        <end position="199"/>
    </location>
</feature>
<keyword evidence="1" id="KW-0732">Signal</keyword>
<protein>
    <recommendedName>
        <fullName evidence="4">SCP domain-containing protein</fullName>
    </recommendedName>
</protein>
<dbReference type="Proteomes" id="UP000483820">
    <property type="component" value="Chromosome IV"/>
</dbReference>
<name>A0A6A5GMI0_CAERE</name>
<dbReference type="InterPro" id="IPR035940">
    <property type="entry name" value="CAP_sf"/>
</dbReference>
<dbReference type="EMBL" id="WUAV01000004">
    <property type="protein sequence ID" value="KAF1755834.1"/>
    <property type="molecule type" value="Genomic_DNA"/>
</dbReference>
<accession>A0A6A5GMI0</accession>
<evidence type="ECO:0000256" key="1">
    <source>
        <dbReference type="SAM" id="SignalP"/>
    </source>
</evidence>
<dbReference type="Gene3D" id="3.40.33.10">
    <property type="entry name" value="CAP"/>
    <property type="match status" value="1"/>
</dbReference>
<comment type="caution">
    <text evidence="2">The sequence shown here is derived from an EMBL/GenBank/DDBJ whole genome shotgun (WGS) entry which is preliminary data.</text>
</comment>
<dbReference type="KEGG" id="crq:GCK72_012285"/>
<organism evidence="2 3">
    <name type="scientific">Caenorhabditis remanei</name>
    <name type="common">Caenorhabditis vulgaris</name>
    <dbReference type="NCBI Taxonomy" id="31234"/>
    <lineage>
        <taxon>Eukaryota</taxon>
        <taxon>Metazoa</taxon>
        <taxon>Ecdysozoa</taxon>
        <taxon>Nematoda</taxon>
        <taxon>Chromadorea</taxon>
        <taxon>Rhabditida</taxon>
        <taxon>Rhabditina</taxon>
        <taxon>Rhabditomorpha</taxon>
        <taxon>Rhabditoidea</taxon>
        <taxon>Rhabditidae</taxon>
        <taxon>Peloderinae</taxon>
        <taxon>Caenorhabditis</taxon>
    </lineage>
</organism>
<gene>
    <name evidence="2" type="ORF">GCK72_012285</name>
</gene>
<dbReference type="CTD" id="9813289"/>
<dbReference type="RefSeq" id="XP_053583757.1">
    <property type="nucleotide sequence ID" value="XM_053728985.1"/>
</dbReference>
<evidence type="ECO:0000313" key="3">
    <source>
        <dbReference type="Proteomes" id="UP000483820"/>
    </source>
</evidence>
<feature type="signal peptide" evidence="1">
    <location>
        <begin position="1"/>
        <end position="21"/>
    </location>
</feature>
<dbReference type="GeneID" id="9813289"/>
<dbReference type="AlphaFoldDB" id="A0A6A5GMI0"/>
<reference evidence="2 3" key="1">
    <citation type="submission" date="2019-12" db="EMBL/GenBank/DDBJ databases">
        <title>Chromosome-level assembly of the Caenorhabditis remanei genome.</title>
        <authorList>
            <person name="Teterina A.A."/>
            <person name="Willis J.H."/>
            <person name="Phillips P.C."/>
        </authorList>
    </citation>
    <scope>NUCLEOTIDE SEQUENCE [LARGE SCALE GENOMIC DNA]</scope>
    <source>
        <strain evidence="2 3">PX506</strain>
        <tissue evidence="2">Whole organism</tissue>
    </source>
</reference>